<name>A0A1L9TFG4_9EURO</name>
<feature type="chain" id="PRO_5012860687" description="Secreted protein" evidence="1">
    <location>
        <begin position="31"/>
        <end position="86"/>
    </location>
</feature>
<dbReference type="AlphaFoldDB" id="A0A1L9TFG4"/>
<dbReference type="GeneID" id="63763243"/>
<proteinExistence type="predicted"/>
<evidence type="ECO:0008006" key="4">
    <source>
        <dbReference type="Google" id="ProtNLM"/>
    </source>
</evidence>
<dbReference type="RefSeq" id="XP_040701986.1">
    <property type="nucleotide sequence ID" value="XM_040847170.1"/>
</dbReference>
<dbReference type="Proteomes" id="UP000184356">
    <property type="component" value="Unassembled WGS sequence"/>
</dbReference>
<organism evidence="2 3">
    <name type="scientific">Aspergillus sydowii CBS 593.65</name>
    <dbReference type="NCBI Taxonomy" id="1036612"/>
    <lineage>
        <taxon>Eukaryota</taxon>
        <taxon>Fungi</taxon>
        <taxon>Dikarya</taxon>
        <taxon>Ascomycota</taxon>
        <taxon>Pezizomycotina</taxon>
        <taxon>Eurotiomycetes</taxon>
        <taxon>Eurotiomycetidae</taxon>
        <taxon>Eurotiales</taxon>
        <taxon>Aspergillaceae</taxon>
        <taxon>Aspergillus</taxon>
        <taxon>Aspergillus subgen. Nidulantes</taxon>
    </lineage>
</organism>
<feature type="signal peptide" evidence="1">
    <location>
        <begin position="1"/>
        <end position="30"/>
    </location>
</feature>
<evidence type="ECO:0000256" key="1">
    <source>
        <dbReference type="SAM" id="SignalP"/>
    </source>
</evidence>
<dbReference type="VEuPathDB" id="FungiDB:ASPSYDRAFT_46199"/>
<keyword evidence="1" id="KW-0732">Signal</keyword>
<protein>
    <recommendedName>
        <fullName evidence="4">Secreted protein</fullName>
    </recommendedName>
</protein>
<reference evidence="3" key="1">
    <citation type="journal article" date="2017" name="Genome Biol.">
        <title>Comparative genomics reveals high biological diversity and specific adaptations in the industrially and medically important fungal genus Aspergillus.</title>
        <authorList>
            <person name="de Vries R.P."/>
            <person name="Riley R."/>
            <person name="Wiebenga A."/>
            <person name="Aguilar-Osorio G."/>
            <person name="Amillis S."/>
            <person name="Uchima C.A."/>
            <person name="Anderluh G."/>
            <person name="Asadollahi M."/>
            <person name="Askin M."/>
            <person name="Barry K."/>
            <person name="Battaglia E."/>
            <person name="Bayram O."/>
            <person name="Benocci T."/>
            <person name="Braus-Stromeyer S.A."/>
            <person name="Caldana C."/>
            <person name="Canovas D."/>
            <person name="Cerqueira G.C."/>
            <person name="Chen F."/>
            <person name="Chen W."/>
            <person name="Choi C."/>
            <person name="Clum A."/>
            <person name="Dos Santos R.A."/>
            <person name="Damasio A.R."/>
            <person name="Diallinas G."/>
            <person name="Emri T."/>
            <person name="Fekete E."/>
            <person name="Flipphi M."/>
            <person name="Freyberg S."/>
            <person name="Gallo A."/>
            <person name="Gournas C."/>
            <person name="Habgood R."/>
            <person name="Hainaut M."/>
            <person name="Harispe M.L."/>
            <person name="Henrissat B."/>
            <person name="Hilden K.S."/>
            <person name="Hope R."/>
            <person name="Hossain A."/>
            <person name="Karabika E."/>
            <person name="Karaffa L."/>
            <person name="Karanyi Z."/>
            <person name="Krasevec N."/>
            <person name="Kuo A."/>
            <person name="Kusch H."/>
            <person name="LaButti K."/>
            <person name="Lagendijk E.L."/>
            <person name="Lapidus A."/>
            <person name="Levasseur A."/>
            <person name="Lindquist E."/>
            <person name="Lipzen A."/>
            <person name="Logrieco A.F."/>
            <person name="MacCabe A."/>
            <person name="Maekelae M.R."/>
            <person name="Malavazi I."/>
            <person name="Melin P."/>
            <person name="Meyer V."/>
            <person name="Mielnichuk N."/>
            <person name="Miskei M."/>
            <person name="Molnar A.P."/>
            <person name="Mule G."/>
            <person name="Ngan C.Y."/>
            <person name="Orejas M."/>
            <person name="Orosz E."/>
            <person name="Ouedraogo J.P."/>
            <person name="Overkamp K.M."/>
            <person name="Park H.-S."/>
            <person name="Perrone G."/>
            <person name="Piumi F."/>
            <person name="Punt P.J."/>
            <person name="Ram A.F."/>
            <person name="Ramon A."/>
            <person name="Rauscher S."/>
            <person name="Record E."/>
            <person name="Riano-Pachon D.M."/>
            <person name="Robert V."/>
            <person name="Roehrig J."/>
            <person name="Ruller R."/>
            <person name="Salamov A."/>
            <person name="Salih N.S."/>
            <person name="Samson R.A."/>
            <person name="Sandor E."/>
            <person name="Sanguinetti M."/>
            <person name="Schuetze T."/>
            <person name="Sepcic K."/>
            <person name="Shelest E."/>
            <person name="Sherlock G."/>
            <person name="Sophianopoulou V."/>
            <person name="Squina F.M."/>
            <person name="Sun H."/>
            <person name="Susca A."/>
            <person name="Todd R.B."/>
            <person name="Tsang A."/>
            <person name="Unkles S.E."/>
            <person name="van de Wiele N."/>
            <person name="van Rossen-Uffink D."/>
            <person name="Oliveira J.V."/>
            <person name="Vesth T.C."/>
            <person name="Visser J."/>
            <person name="Yu J.-H."/>
            <person name="Zhou M."/>
            <person name="Andersen M.R."/>
            <person name="Archer D.B."/>
            <person name="Baker S.E."/>
            <person name="Benoit I."/>
            <person name="Brakhage A.A."/>
            <person name="Braus G.H."/>
            <person name="Fischer R."/>
            <person name="Frisvad J.C."/>
            <person name="Goldman G.H."/>
            <person name="Houbraken J."/>
            <person name="Oakley B."/>
            <person name="Pocsi I."/>
            <person name="Scazzocchio C."/>
            <person name="Seiboth B."/>
            <person name="vanKuyk P.A."/>
            <person name="Wortman J."/>
            <person name="Dyer P.S."/>
            <person name="Grigoriev I.V."/>
        </authorList>
    </citation>
    <scope>NUCLEOTIDE SEQUENCE [LARGE SCALE GENOMIC DNA]</scope>
    <source>
        <strain evidence="3">CBS 593.65</strain>
    </source>
</reference>
<evidence type="ECO:0000313" key="3">
    <source>
        <dbReference type="Proteomes" id="UP000184356"/>
    </source>
</evidence>
<gene>
    <name evidence="2" type="ORF">ASPSYDRAFT_46199</name>
</gene>
<accession>A0A1L9TFG4</accession>
<dbReference type="EMBL" id="KV878587">
    <property type="protein sequence ID" value="OJJ58180.1"/>
    <property type="molecule type" value="Genomic_DNA"/>
</dbReference>
<sequence>MLARPSPLLLVCRVALHALILGCFRAEAGAQGTHATKFTTHESETGAVDRCACFKTPHGEPWLVSEIPVYGCEWDNLPLRLRLHLH</sequence>
<evidence type="ECO:0000313" key="2">
    <source>
        <dbReference type="EMBL" id="OJJ58180.1"/>
    </source>
</evidence>
<keyword evidence="3" id="KW-1185">Reference proteome</keyword>